<feature type="chain" id="PRO_5020598143" description="START domain-containing protein" evidence="2">
    <location>
        <begin position="25"/>
        <end position="241"/>
    </location>
</feature>
<keyword evidence="2" id="KW-0732">Signal</keyword>
<comment type="caution">
    <text evidence="3">The sequence shown here is derived from an EMBL/GenBank/DDBJ whole genome shotgun (WGS) entry which is preliminary data.</text>
</comment>
<feature type="signal peptide" evidence="2">
    <location>
        <begin position="1"/>
        <end position="24"/>
    </location>
</feature>
<evidence type="ECO:0000313" key="4">
    <source>
        <dbReference type="Proteomes" id="UP000292423"/>
    </source>
</evidence>
<keyword evidence="4" id="KW-1185">Reference proteome</keyword>
<reference evidence="3 4" key="1">
    <citation type="submission" date="2019-02" db="EMBL/GenBank/DDBJ databases">
        <title>Genomic Encyclopedia of Type Strains, Phase IV (KMG-IV): sequencing the most valuable type-strain genomes for metagenomic binning, comparative biology and taxonomic classification.</title>
        <authorList>
            <person name="Goeker M."/>
        </authorList>
    </citation>
    <scope>NUCLEOTIDE SEQUENCE [LARGE SCALE GENOMIC DNA]</scope>
    <source>
        <strain evidence="3 4">DSM 105135</strain>
    </source>
</reference>
<dbReference type="Proteomes" id="UP000292423">
    <property type="component" value="Unassembled WGS sequence"/>
</dbReference>
<evidence type="ECO:0000256" key="1">
    <source>
        <dbReference type="SAM" id="MobiDB-lite"/>
    </source>
</evidence>
<dbReference type="OrthoDB" id="5734556at2"/>
<dbReference type="RefSeq" id="WP_130415525.1">
    <property type="nucleotide sequence ID" value="NZ_SHKX01000016.1"/>
</dbReference>
<sequence>MFLRFLRLYLLLLPLCAPWQAALADGEDVAALQPAQTRQWQLIKDDKPRNIQIYTKREDHERVRSMKAEAEIPATVKDMVGLLLDYERYPQWFWRLKEIRPLKVISPLEAYVYVVFSPPMGFPDRDVVLHFTAEYLHNGQRAVVQANSVNDYYPEQPGRVRMPYARMDSKINEIAEGRIYFKGEVIMDPGGKLPVWASNFVQRQGPYLTMLNVLKVLERQPPDQQALNSRETPSFRPGIRQ</sequence>
<organism evidence="3 4">
    <name type="scientific">Fluviicoccus keumensis</name>
    <dbReference type="NCBI Taxonomy" id="1435465"/>
    <lineage>
        <taxon>Bacteria</taxon>
        <taxon>Pseudomonadati</taxon>
        <taxon>Pseudomonadota</taxon>
        <taxon>Gammaproteobacteria</taxon>
        <taxon>Moraxellales</taxon>
        <taxon>Moraxellaceae</taxon>
        <taxon>Fluviicoccus</taxon>
    </lineage>
</organism>
<gene>
    <name evidence="3" type="ORF">EV700_3134</name>
</gene>
<dbReference type="Gene3D" id="3.30.530.20">
    <property type="match status" value="1"/>
</dbReference>
<evidence type="ECO:0008006" key="5">
    <source>
        <dbReference type="Google" id="ProtNLM"/>
    </source>
</evidence>
<dbReference type="AlphaFoldDB" id="A0A4Q7YJW5"/>
<evidence type="ECO:0000313" key="3">
    <source>
        <dbReference type="EMBL" id="RZU36921.1"/>
    </source>
</evidence>
<evidence type="ECO:0000256" key="2">
    <source>
        <dbReference type="SAM" id="SignalP"/>
    </source>
</evidence>
<name>A0A4Q7YJW5_9GAMM</name>
<protein>
    <recommendedName>
        <fullName evidence="5">START domain-containing protein</fullName>
    </recommendedName>
</protein>
<proteinExistence type="predicted"/>
<dbReference type="SUPFAM" id="SSF55961">
    <property type="entry name" value="Bet v1-like"/>
    <property type="match status" value="1"/>
</dbReference>
<feature type="region of interest" description="Disordered" evidence="1">
    <location>
        <begin position="222"/>
        <end position="241"/>
    </location>
</feature>
<feature type="compositionally biased region" description="Polar residues" evidence="1">
    <location>
        <begin position="222"/>
        <end position="232"/>
    </location>
</feature>
<accession>A0A4Q7YJW5</accession>
<dbReference type="EMBL" id="SHKX01000016">
    <property type="protein sequence ID" value="RZU36921.1"/>
    <property type="molecule type" value="Genomic_DNA"/>
</dbReference>
<dbReference type="InterPro" id="IPR023393">
    <property type="entry name" value="START-like_dom_sf"/>
</dbReference>